<gene>
    <name evidence="2" type="ORF">BCR44DRAFT_1433467</name>
</gene>
<dbReference type="AlphaFoldDB" id="A0A1Y2HM95"/>
<evidence type="ECO:0000256" key="1">
    <source>
        <dbReference type="SAM" id="MobiDB-lite"/>
    </source>
</evidence>
<feature type="region of interest" description="Disordered" evidence="1">
    <location>
        <begin position="180"/>
        <end position="199"/>
    </location>
</feature>
<name>A0A1Y2HM95_9FUNG</name>
<sequence>MTLGNSTAAAAVPVTNRTLLSLAHLAIGDTLVQPRYTIAGAAYLFWAIRHMGLASAAGTDIRTDDSNADSESPAAHETSKIGSTLADRRPVCPMHATSTSVSWVPRRWTRLACIGIGIRGKSTSKDAGKHKGPQRQPGKPSSKRQAPMKVDSRKICGWTVEEVRWGMGTTRCTAGVLSRMPPRRMSSNRATWNQNPRRKTSRSESTCILGLLNLWMCSVPALEAMC</sequence>
<protein>
    <submittedName>
        <fullName evidence="2">Uncharacterized protein</fullName>
    </submittedName>
</protein>
<feature type="region of interest" description="Disordered" evidence="1">
    <location>
        <begin position="120"/>
        <end position="151"/>
    </location>
</feature>
<keyword evidence="3" id="KW-1185">Reference proteome</keyword>
<proteinExistence type="predicted"/>
<dbReference type="EMBL" id="MCFL01000020">
    <property type="protein sequence ID" value="ORZ35737.1"/>
    <property type="molecule type" value="Genomic_DNA"/>
</dbReference>
<evidence type="ECO:0000313" key="2">
    <source>
        <dbReference type="EMBL" id="ORZ35737.1"/>
    </source>
</evidence>
<dbReference type="Proteomes" id="UP000193411">
    <property type="component" value="Unassembled WGS sequence"/>
</dbReference>
<organism evidence="2 3">
    <name type="scientific">Catenaria anguillulae PL171</name>
    <dbReference type="NCBI Taxonomy" id="765915"/>
    <lineage>
        <taxon>Eukaryota</taxon>
        <taxon>Fungi</taxon>
        <taxon>Fungi incertae sedis</taxon>
        <taxon>Blastocladiomycota</taxon>
        <taxon>Blastocladiomycetes</taxon>
        <taxon>Blastocladiales</taxon>
        <taxon>Catenariaceae</taxon>
        <taxon>Catenaria</taxon>
    </lineage>
</organism>
<feature type="non-terminal residue" evidence="2">
    <location>
        <position position="226"/>
    </location>
</feature>
<feature type="region of interest" description="Disordered" evidence="1">
    <location>
        <begin position="62"/>
        <end position="86"/>
    </location>
</feature>
<comment type="caution">
    <text evidence="2">The sequence shown here is derived from an EMBL/GenBank/DDBJ whole genome shotgun (WGS) entry which is preliminary data.</text>
</comment>
<evidence type="ECO:0000313" key="3">
    <source>
        <dbReference type="Proteomes" id="UP000193411"/>
    </source>
</evidence>
<reference evidence="2 3" key="1">
    <citation type="submission" date="2016-07" db="EMBL/GenBank/DDBJ databases">
        <title>Pervasive Adenine N6-methylation of Active Genes in Fungi.</title>
        <authorList>
            <consortium name="DOE Joint Genome Institute"/>
            <person name="Mondo S.J."/>
            <person name="Dannebaum R.O."/>
            <person name="Kuo R.C."/>
            <person name="Labutti K."/>
            <person name="Haridas S."/>
            <person name="Kuo A."/>
            <person name="Salamov A."/>
            <person name="Ahrendt S.R."/>
            <person name="Lipzen A."/>
            <person name="Sullivan W."/>
            <person name="Andreopoulos W.B."/>
            <person name="Clum A."/>
            <person name="Lindquist E."/>
            <person name="Daum C."/>
            <person name="Ramamoorthy G.K."/>
            <person name="Gryganskyi A."/>
            <person name="Culley D."/>
            <person name="Magnuson J.K."/>
            <person name="James T.Y."/>
            <person name="O'Malley M.A."/>
            <person name="Stajich J.E."/>
            <person name="Spatafora J.W."/>
            <person name="Visel A."/>
            <person name="Grigoriev I.V."/>
        </authorList>
    </citation>
    <scope>NUCLEOTIDE SEQUENCE [LARGE SCALE GENOMIC DNA]</scope>
    <source>
        <strain evidence="2 3">PL171</strain>
    </source>
</reference>
<accession>A0A1Y2HM95</accession>